<protein>
    <submittedName>
        <fullName evidence="1">Uncharacterized protein</fullName>
    </submittedName>
</protein>
<accession>A0A6M3J6U2</accession>
<dbReference type="AlphaFoldDB" id="A0A6M3J6U2"/>
<sequence>MTMNLPIKDKLAVILGGIISGDTDRNGCGNLIDFESCAKTILHNIINPNNCDVFIHSWSTDQKKDLIRIYKPKKFLFEEQEMFGFDLSGEEAIHPTKGQLFRTVSRYMSVERGMELKRQYEIEYGFRYKWVLVFRFDYIVLKRLSLNDLDTNSIYIGYEPHWPDIDKECMIYDGFFLGSSEIMNVFSDFGTTILQSGHEKYNFSCHHLIYYRLIDLLGSSKRIKYIYNRFEDFEIWRFINNPDLNLLGLKYGILDTRERTKRLLEEIDA</sequence>
<proteinExistence type="predicted"/>
<name>A0A6M3J6U2_9ZZZZ</name>
<reference evidence="1" key="1">
    <citation type="submission" date="2020-03" db="EMBL/GenBank/DDBJ databases">
        <title>The deep terrestrial virosphere.</title>
        <authorList>
            <person name="Holmfeldt K."/>
            <person name="Nilsson E."/>
            <person name="Simone D."/>
            <person name="Lopez-Fernandez M."/>
            <person name="Wu X."/>
            <person name="de Brujin I."/>
            <person name="Lundin D."/>
            <person name="Andersson A."/>
            <person name="Bertilsson S."/>
            <person name="Dopson M."/>
        </authorList>
    </citation>
    <scope>NUCLEOTIDE SEQUENCE</scope>
    <source>
        <strain evidence="1">MM415B00426</strain>
    </source>
</reference>
<gene>
    <name evidence="1" type="ORF">MM415B00426_0004</name>
</gene>
<dbReference type="EMBL" id="MT141534">
    <property type="protein sequence ID" value="QJA65198.1"/>
    <property type="molecule type" value="Genomic_DNA"/>
</dbReference>
<evidence type="ECO:0000313" key="1">
    <source>
        <dbReference type="EMBL" id="QJA65198.1"/>
    </source>
</evidence>
<organism evidence="1">
    <name type="scientific">viral metagenome</name>
    <dbReference type="NCBI Taxonomy" id="1070528"/>
    <lineage>
        <taxon>unclassified sequences</taxon>
        <taxon>metagenomes</taxon>
        <taxon>organismal metagenomes</taxon>
    </lineage>
</organism>